<reference evidence="6" key="1">
    <citation type="submission" date="2013-04" db="EMBL/GenBank/DDBJ databases">
        <authorList>
            <person name="Qu J."/>
            <person name="Murali S.C."/>
            <person name="Bandaranaike D."/>
            <person name="Bellair M."/>
            <person name="Blankenburg K."/>
            <person name="Chao H."/>
            <person name="Dinh H."/>
            <person name="Doddapaneni H."/>
            <person name="Downs B."/>
            <person name="Dugan-Rocha S."/>
            <person name="Elkadiri S."/>
            <person name="Gnanaolivu R.D."/>
            <person name="Hernandez B."/>
            <person name="Javaid M."/>
            <person name="Jayaseelan J.C."/>
            <person name="Lee S."/>
            <person name="Li M."/>
            <person name="Ming W."/>
            <person name="Munidasa M."/>
            <person name="Muniz J."/>
            <person name="Nguyen L."/>
            <person name="Ongeri F."/>
            <person name="Osuji N."/>
            <person name="Pu L.-L."/>
            <person name="Puazo M."/>
            <person name="Qu C."/>
            <person name="Quiroz J."/>
            <person name="Raj R."/>
            <person name="Weissenberger G."/>
            <person name="Xin Y."/>
            <person name="Zou X."/>
            <person name="Han Y."/>
            <person name="Richards S."/>
            <person name="Worley K."/>
            <person name="Muzny D."/>
            <person name="Gibbs R."/>
        </authorList>
    </citation>
    <scope>NUCLEOTIDE SEQUENCE</scope>
    <source>
        <strain evidence="6">Sampled in the wild</strain>
    </source>
</reference>
<keyword evidence="4 5" id="KW-0472">Membrane</keyword>
<dbReference type="InterPro" id="IPR008952">
    <property type="entry name" value="Tetraspanin_EC2_sf"/>
</dbReference>
<evidence type="ECO:0000313" key="7">
    <source>
        <dbReference type="Proteomes" id="UP000792457"/>
    </source>
</evidence>
<organism evidence="6 7">
    <name type="scientific">Ladona fulva</name>
    <name type="common">Scarce chaser dragonfly</name>
    <name type="synonym">Libellula fulva</name>
    <dbReference type="NCBI Taxonomy" id="123851"/>
    <lineage>
        <taxon>Eukaryota</taxon>
        <taxon>Metazoa</taxon>
        <taxon>Ecdysozoa</taxon>
        <taxon>Arthropoda</taxon>
        <taxon>Hexapoda</taxon>
        <taxon>Insecta</taxon>
        <taxon>Pterygota</taxon>
        <taxon>Palaeoptera</taxon>
        <taxon>Odonata</taxon>
        <taxon>Epiprocta</taxon>
        <taxon>Anisoptera</taxon>
        <taxon>Libelluloidea</taxon>
        <taxon>Libellulidae</taxon>
        <taxon>Ladona</taxon>
    </lineage>
</organism>
<dbReference type="GO" id="GO:0016020">
    <property type="term" value="C:membrane"/>
    <property type="evidence" value="ECO:0007669"/>
    <property type="project" value="UniProtKB-SubCell"/>
</dbReference>
<name>A0A8K0P4B5_LADFU</name>
<evidence type="ECO:0000256" key="3">
    <source>
        <dbReference type="ARBA" id="ARBA00022989"/>
    </source>
</evidence>
<keyword evidence="2 5" id="KW-0812">Transmembrane</keyword>
<dbReference type="InterPro" id="IPR018499">
    <property type="entry name" value="Tetraspanin/Peripherin"/>
</dbReference>
<dbReference type="Gene3D" id="1.10.1450.10">
    <property type="entry name" value="Tetraspanin"/>
    <property type="match status" value="1"/>
</dbReference>
<evidence type="ECO:0000313" key="6">
    <source>
        <dbReference type="EMBL" id="KAG8230464.1"/>
    </source>
</evidence>
<protein>
    <submittedName>
        <fullName evidence="6">Uncharacterized protein</fullName>
    </submittedName>
</protein>
<keyword evidence="3 5" id="KW-1133">Transmembrane helix</keyword>
<comment type="subcellular location">
    <subcellularLocation>
        <location evidence="1">Membrane</location>
        <topology evidence="1">Multi-pass membrane protein</topology>
    </subcellularLocation>
</comment>
<reference evidence="6" key="2">
    <citation type="submission" date="2017-10" db="EMBL/GenBank/DDBJ databases">
        <title>Ladona fulva Genome sequencing and assembly.</title>
        <authorList>
            <person name="Murali S."/>
            <person name="Richards S."/>
            <person name="Bandaranaike D."/>
            <person name="Bellair M."/>
            <person name="Blankenburg K."/>
            <person name="Chao H."/>
            <person name="Dinh H."/>
            <person name="Doddapaneni H."/>
            <person name="Dugan-Rocha S."/>
            <person name="Elkadiri S."/>
            <person name="Gnanaolivu R."/>
            <person name="Hernandez B."/>
            <person name="Skinner E."/>
            <person name="Javaid M."/>
            <person name="Lee S."/>
            <person name="Li M."/>
            <person name="Ming W."/>
            <person name="Munidasa M."/>
            <person name="Muniz J."/>
            <person name="Nguyen L."/>
            <person name="Hughes D."/>
            <person name="Osuji N."/>
            <person name="Pu L.-L."/>
            <person name="Puazo M."/>
            <person name="Qu C."/>
            <person name="Quiroz J."/>
            <person name="Raj R."/>
            <person name="Weissenberger G."/>
            <person name="Xin Y."/>
            <person name="Zou X."/>
            <person name="Han Y."/>
            <person name="Worley K."/>
            <person name="Muzny D."/>
            <person name="Gibbs R."/>
        </authorList>
    </citation>
    <scope>NUCLEOTIDE SEQUENCE</scope>
    <source>
        <strain evidence="6">Sampled in the wild</strain>
    </source>
</reference>
<evidence type="ECO:0000256" key="4">
    <source>
        <dbReference type="ARBA" id="ARBA00023136"/>
    </source>
</evidence>
<sequence length="288" mass="32264">MKELLTPGRRSHARPGSDLGVLLECEDSEGTPTEYYRCNDAFFCIVDQHTLFGPLLAFLDQVPAKKESEITNFIANILMLIGAFQCHQFQTHLSVEETEADGRSVLNLMRTYLFDQMALLISNALPGTEEMEQWNNMQSTFSCCGLNDYLDWIPFETVPPIPSSCCISYKKAEKLASHYQKTGDIVCFEKQVSKCIYGKCKIPALYGELYKGPNCSLGAVSPIGCLEVVELTILRMIEICEKMFLICVVAYVIAEIIMGITLLIYSRPVQVKSVFFNGTLKIINGSRS</sequence>
<evidence type="ECO:0000256" key="2">
    <source>
        <dbReference type="ARBA" id="ARBA00022692"/>
    </source>
</evidence>
<dbReference type="Proteomes" id="UP000792457">
    <property type="component" value="Unassembled WGS sequence"/>
</dbReference>
<dbReference type="AlphaFoldDB" id="A0A8K0P4B5"/>
<gene>
    <name evidence="6" type="ORF">J437_LFUL009953</name>
</gene>
<keyword evidence="7" id="KW-1185">Reference proteome</keyword>
<proteinExistence type="predicted"/>
<comment type="caution">
    <text evidence="6">The sequence shown here is derived from an EMBL/GenBank/DDBJ whole genome shotgun (WGS) entry which is preliminary data.</text>
</comment>
<dbReference type="SUPFAM" id="SSF48652">
    <property type="entry name" value="Tetraspanin"/>
    <property type="match status" value="1"/>
</dbReference>
<dbReference type="OrthoDB" id="9972904at2759"/>
<dbReference type="Pfam" id="PF00335">
    <property type="entry name" value="Tetraspanin"/>
    <property type="match status" value="1"/>
</dbReference>
<evidence type="ECO:0000256" key="1">
    <source>
        <dbReference type="ARBA" id="ARBA00004141"/>
    </source>
</evidence>
<feature type="transmembrane region" description="Helical" evidence="5">
    <location>
        <begin position="243"/>
        <end position="265"/>
    </location>
</feature>
<dbReference type="EMBL" id="KZ308489">
    <property type="protein sequence ID" value="KAG8230464.1"/>
    <property type="molecule type" value="Genomic_DNA"/>
</dbReference>
<evidence type="ECO:0000256" key="5">
    <source>
        <dbReference type="SAM" id="Phobius"/>
    </source>
</evidence>
<accession>A0A8K0P4B5</accession>